<gene>
    <name evidence="1" type="ORF">NC653_038420</name>
</gene>
<keyword evidence="1" id="KW-0689">Ribosomal protein</keyword>
<proteinExistence type="predicted"/>
<protein>
    <submittedName>
        <fullName evidence="1">60S ribosomal protein L23</fullName>
    </submittedName>
</protein>
<accession>A0AAD6PU50</accession>
<keyword evidence="1" id="KW-0687">Ribonucleoprotein</keyword>
<reference evidence="1" key="1">
    <citation type="journal article" date="2023" name="Mol. Ecol. Resour.">
        <title>Chromosome-level genome assembly of a triploid poplar Populus alba 'Berolinensis'.</title>
        <authorList>
            <person name="Chen S."/>
            <person name="Yu Y."/>
            <person name="Wang X."/>
            <person name="Wang S."/>
            <person name="Zhang T."/>
            <person name="Zhou Y."/>
            <person name="He R."/>
            <person name="Meng N."/>
            <person name="Wang Y."/>
            <person name="Liu W."/>
            <person name="Liu Z."/>
            <person name="Liu J."/>
            <person name="Guo Q."/>
            <person name="Huang H."/>
            <person name="Sederoff R.R."/>
            <person name="Wang G."/>
            <person name="Qu G."/>
            <person name="Chen S."/>
        </authorList>
    </citation>
    <scope>NUCLEOTIDE SEQUENCE</scope>
    <source>
        <strain evidence="1">SC-2020</strain>
    </source>
</reference>
<dbReference type="AlphaFoldDB" id="A0AAD6PU50"/>
<dbReference type="GO" id="GO:0005840">
    <property type="term" value="C:ribosome"/>
    <property type="evidence" value="ECO:0007669"/>
    <property type="project" value="UniProtKB-KW"/>
</dbReference>
<evidence type="ECO:0000313" key="1">
    <source>
        <dbReference type="EMBL" id="KAJ6960384.1"/>
    </source>
</evidence>
<name>A0AAD6PU50_9ROSI</name>
<dbReference type="Proteomes" id="UP001164929">
    <property type="component" value="Chromosome 17"/>
</dbReference>
<evidence type="ECO:0000313" key="2">
    <source>
        <dbReference type="Proteomes" id="UP001164929"/>
    </source>
</evidence>
<sequence length="28" mass="3242">MAMTTIKKGKPDLRKKVMSSIIVRQRKP</sequence>
<keyword evidence="2" id="KW-1185">Reference proteome</keyword>
<dbReference type="EMBL" id="JAQIZT010000017">
    <property type="protein sequence ID" value="KAJ6960384.1"/>
    <property type="molecule type" value="Genomic_DNA"/>
</dbReference>
<comment type="caution">
    <text evidence="1">The sequence shown here is derived from an EMBL/GenBank/DDBJ whole genome shotgun (WGS) entry which is preliminary data.</text>
</comment>
<organism evidence="1 2">
    <name type="scientific">Populus alba x Populus x berolinensis</name>
    <dbReference type="NCBI Taxonomy" id="444605"/>
    <lineage>
        <taxon>Eukaryota</taxon>
        <taxon>Viridiplantae</taxon>
        <taxon>Streptophyta</taxon>
        <taxon>Embryophyta</taxon>
        <taxon>Tracheophyta</taxon>
        <taxon>Spermatophyta</taxon>
        <taxon>Magnoliopsida</taxon>
        <taxon>eudicotyledons</taxon>
        <taxon>Gunneridae</taxon>
        <taxon>Pentapetalae</taxon>
        <taxon>rosids</taxon>
        <taxon>fabids</taxon>
        <taxon>Malpighiales</taxon>
        <taxon>Salicaceae</taxon>
        <taxon>Saliceae</taxon>
        <taxon>Populus</taxon>
    </lineage>
</organism>